<evidence type="ECO:0000313" key="3">
    <source>
        <dbReference type="EMBL" id="OHV06629.1"/>
    </source>
</evidence>
<evidence type="ECO:0000256" key="2">
    <source>
        <dbReference type="ARBA" id="ARBA00023002"/>
    </source>
</evidence>
<protein>
    <recommendedName>
        <fullName evidence="5">Fatty acyl-CoA reductase</fullName>
    </recommendedName>
</protein>
<dbReference type="SUPFAM" id="SSF51735">
    <property type="entry name" value="NAD(P)-binding Rossmann-fold domains"/>
    <property type="match status" value="1"/>
</dbReference>
<keyword evidence="4" id="KW-1185">Reference proteome</keyword>
<gene>
    <name evidence="3" type="ORF">BKN37_01245</name>
</gene>
<evidence type="ECO:0000256" key="1">
    <source>
        <dbReference type="ARBA" id="ARBA00006484"/>
    </source>
</evidence>
<evidence type="ECO:0008006" key="5">
    <source>
        <dbReference type="Google" id="ProtNLM"/>
    </source>
</evidence>
<dbReference type="Proteomes" id="UP000179734">
    <property type="component" value="Unassembled WGS sequence"/>
</dbReference>
<dbReference type="Gene3D" id="3.40.50.720">
    <property type="entry name" value="NAD(P)-binding Rossmann-like Domain"/>
    <property type="match status" value="1"/>
</dbReference>
<comment type="similarity">
    <text evidence="1">Belongs to the short-chain dehydrogenases/reductases (SDR) family.</text>
</comment>
<dbReference type="Pfam" id="PF00106">
    <property type="entry name" value="adh_short"/>
    <property type="match status" value="1"/>
</dbReference>
<evidence type="ECO:0000313" key="4">
    <source>
        <dbReference type="Proteomes" id="UP000179734"/>
    </source>
</evidence>
<dbReference type="InterPro" id="IPR036291">
    <property type="entry name" value="NAD(P)-bd_dom_sf"/>
</dbReference>
<proteinExistence type="inferred from homology"/>
<reference evidence="3 4" key="1">
    <citation type="submission" date="2016-10" db="EMBL/GenBank/DDBJ databases">
        <title>Genome sequence of Mycobacterium talmonii.</title>
        <authorList>
            <person name="Greninger A.L."/>
            <person name="Elliott B."/>
            <person name="Vasireddy S."/>
            <person name="Vasireddy R."/>
        </authorList>
    </citation>
    <scope>NUCLEOTIDE SEQUENCE [LARGE SCALE GENOMIC DNA]</scope>
    <source>
        <strain evidence="4">NE-TNMC-100812</strain>
    </source>
</reference>
<organism evidence="3 4">
    <name type="scientific">Mycobacterium talmoniae</name>
    <dbReference type="NCBI Taxonomy" id="1858794"/>
    <lineage>
        <taxon>Bacteria</taxon>
        <taxon>Bacillati</taxon>
        <taxon>Actinomycetota</taxon>
        <taxon>Actinomycetes</taxon>
        <taxon>Mycobacteriales</taxon>
        <taxon>Mycobacteriaceae</taxon>
        <taxon>Mycobacterium</taxon>
    </lineage>
</organism>
<keyword evidence="2" id="KW-0560">Oxidoreductase</keyword>
<dbReference type="PANTHER" id="PTHR43086">
    <property type="entry name" value="VERY-LONG-CHAIN 3-OXOOACYL-COA REDUCTASE"/>
    <property type="match status" value="1"/>
</dbReference>
<dbReference type="EMBL" id="MLQM01000003">
    <property type="protein sequence ID" value="OHV06629.1"/>
    <property type="molecule type" value="Genomic_DNA"/>
</dbReference>
<name>A0A1S1NK61_9MYCO</name>
<sequence length="172" mass="18218">MCEVTNLAATYGEYAIATGASSGIGEEFARHLSSVGLNVVLVARRIDRLQRLAGELSDAYDTHTIVLALDLLADGAVAELHRRVAHLDIGIVVVNAAMSTTGPLVNNSLSEELAVLRLDGAVPLETAHRFGRDFARRRRGAIILVASSLEAGQILCNGQTCATSQITTPRPS</sequence>
<accession>A0A1S1NK61</accession>
<dbReference type="InterPro" id="IPR002347">
    <property type="entry name" value="SDR_fam"/>
</dbReference>
<dbReference type="AlphaFoldDB" id="A0A1S1NK61"/>
<dbReference type="PANTHER" id="PTHR43086:SF3">
    <property type="entry name" value="NADP-DEPENDENT 3-HYDROXY ACID DEHYDROGENASE YDFG"/>
    <property type="match status" value="1"/>
</dbReference>
<comment type="caution">
    <text evidence="3">The sequence shown here is derived from an EMBL/GenBank/DDBJ whole genome shotgun (WGS) entry which is preliminary data.</text>
</comment>
<dbReference type="GO" id="GO:0016491">
    <property type="term" value="F:oxidoreductase activity"/>
    <property type="evidence" value="ECO:0007669"/>
    <property type="project" value="UniProtKB-KW"/>
</dbReference>